<keyword evidence="10" id="KW-1185">Reference proteome</keyword>
<evidence type="ECO:0000256" key="8">
    <source>
        <dbReference type="RuleBase" id="RU363041"/>
    </source>
</evidence>
<evidence type="ECO:0000313" key="9">
    <source>
        <dbReference type="EMBL" id="AFZ66258.1"/>
    </source>
</evidence>
<reference evidence="10" key="1">
    <citation type="submission" date="2012-03" db="EMBL/GenBank/DDBJ databases">
        <title>Complete sequence of chromosome of Deinococcus peraridilitoris DSM 19664.</title>
        <authorList>
            <person name="Lucas S."/>
            <person name="Copeland A."/>
            <person name="Lapidus A."/>
            <person name="Glavina del Rio T."/>
            <person name="Dalin E."/>
            <person name="Tice H."/>
            <person name="Bruce D."/>
            <person name="Goodwin L."/>
            <person name="Pitluck S."/>
            <person name="Peters L."/>
            <person name="Mikhailova N."/>
            <person name="Lu M."/>
            <person name="Kyrpides N."/>
            <person name="Mavromatis K."/>
            <person name="Ivanova N."/>
            <person name="Brettin T."/>
            <person name="Detter J.C."/>
            <person name="Han C."/>
            <person name="Larimer F."/>
            <person name="Land M."/>
            <person name="Hauser L."/>
            <person name="Markowitz V."/>
            <person name="Cheng J.-F."/>
            <person name="Hugenholtz P."/>
            <person name="Woyke T."/>
            <person name="Wu D."/>
            <person name="Pukall R."/>
            <person name="Steenblock K."/>
            <person name="Brambilla E."/>
            <person name="Klenk H.-P."/>
            <person name="Eisen J.A."/>
        </authorList>
    </citation>
    <scope>NUCLEOTIDE SEQUENCE [LARGE SCALE GENOMIC DNA]</scope>
    <source>
        <strain evidence="10">DSM 19664 / LMG 22246 / CIP 109416 / KR-200</strain>
    </source>
</reference>
<evidence type="ECO:0000256" key="7">
    <source>
        <dbReference type="ARBA" id="ARBA00023136"/>
    </source>
</evidence>
<dbReference type="RefSeq" id="WP_015234568.1">
    <property type="nucleotide sequence ID" value="NC_019793.1"/>
</dbReference>
<keyword evidence="6 8" id="KW-1133">Transmembrane helix</keyword>
<evidence type="ECO:0000256" key="5">
    <source>
        <dbReference type="ARBA" id="ARBA00022692"/>
    </source>
</evidence>
<comment type="similarity">
    <text evidence="2 8">Belongs to the 4-toluene sulfonate uptake permease (TSUP) (TC 2.A.102) family.</text>
</comment>
<dbReference type="STRING" id="937777.Deipe_0672"/>
<dbReference type="AlphaFoldDB" id="K9ZX79"/>
<dbReference type="Proteomes" id="UP000010467">
    <property type="component" value="Chromosome"/>
</dbReference>
<organism evidence="9 10">
    <name type="scientific">Deinococcus peraridilitoris (strain DSM 19664 / LMG 22246 / CIP 109416 / KR-200)</name>
    <dbReference type="NCBI Taxonomy" id="937777"/>
    <lineage>
        <taxon>Bacteria</taxon>
        <taxon>Thermotogati</taxon>
        <taxon>Deinococcota</taxon>
        <taxon>Deinococci</taxon>
        <taxon>Deinococcales</taxon>
        <taxon>Deinococcaceae</taxon>
        <taxon>Deinococcus</taxon>
    </lineage>
</organism>
<feature type="transmembrane region" description="Helical" evidence="8">
    <location>
        <begin position="130"/>
        <end position="155"/>
    </location>
</feature>
<keyword evidence="7 8" id="KW-0472">Membrane</keyword>
<comment type="subcellular location">
    <subcellularLocation>
        <location evidence="1 8">Cell membrane</location>
        <topology evidence="1 8">Multi-pass membrane protein</topology>
    </subcellularLocation>
</comment>
<dbReference type="HOGENOM" id="CLU_054750_7_1_0"/>
<dbReference type="KEGG" id="dpd:Deipe_0672"/>
<sequence length="246" mass="26249">MADSVPLAVIVLTFLFAGFVKGVVGFGLPSVALAVLTAVIGLHPAMALLLMPSLMTNLWQACQGGHFRKILRRVWPFLLVATLTVWVGAQALRRVDVWVLSALLGVLLVAYALVGLRGPRIRIRPAWEMWAGPLLGAVNGVLTGLTGSFVFPGVLYLQAIGLPRDSLVQAMGLLFTTSTIGLTLALGSQELLTAQLGLLSAAGVVPAVVGMMLGQKVRHRIAEGHFRQVFLMALLLLGLYIVFTSF</sequence>
<dbReference type="PATRIC" id="fig|937777.3.peg.677"/>
<evidence type="ECO:0000313" key="10">
    <source>
        <dbReference type="Proteomes" id="UP000010467"/>
    </source>
</evidence>
<accession>K9ZX79</accession>
<gene>
    <name evidence="9" type="ordered locus">Deipe_0672</name>
</gene>
<feature type="transmembrane region" description="Helical" evidence="8">
    <location>
        <begin position="194"/>
        <end position="213"/>
    </location>
</feature>
<dbReference type="InterPro" id="IPR002781">
    <property type="entry name" value="TM_pro_TauE-like"/>
</dbReference>
<dbReference type="PANTHER" id="PTHR30269:SF32">
    <property type="entry name" value="MEMBRANE TRANSPORTER PROTEIN-RELATED"/>
    <property type="match status" value="1"/>
</dbReference>
<keyword evidence="3" id="KW-0813">Transport</keyword>
<dbReference type="eggNOG" id="COG0730">
    <property type="taxonomic scope" value="Bacteria"/>
</dbReference>
<feature type="transmembrane region" description="Helical" evidence="8">
    <location>
        <begin position="74"/>
        <end position="92"/>
    </location>
</feature>
<protein>
    <recommendedName>
        <fullName evidence="8">Probable membrane transporter protein</fullName>
    </recommendedName>
</protein>
<dbReference type="InterPro" id="IPR052017">
    <property type="entry name" value="TSUP"/>
</dbReference>
<name>K9ZX79_DEIPD</name>
<proteinExistence type="inferred from homology"/>
<feature type="transmembrane region" description="Helical" evidence="8">
    <location>
        <begin position="32"/>
        <end position="54"/>
    </location>
</feature>
<dbReference type="OrthoDB" id="9800873at2"/>
<evidence type="ECO:0000256" key="4">
    <source>
        <dbReference type="ARBA" id="ARBA00022475"/>
    </source>
</evidence>
<keyword evidence="5 8" id="KW-0812">Transmembrane</keyword>
<dbReference type="PANTHER" id="PTHR30269">
    <property type="entry name" value="TRANSMEMBRANE PROTEIN YFCA"/>
    <property type="match status" value="1"/>
</dbReference>
<feature type="transmembrane region" description="Helical" evidence="8">
    <location>
        <begin position="225"/>
        <end position="243"/>
    </location>
</feature>
<keyword evidence="4 8" id="KW-1003">Cell membrane</keyword>
<dbReference type="EMBL" id="CP003382">
    <property type="protein sequence ID" value="AFZ66258.1"/>
    <property type="molecule type" value="Genomic_DNA"/>
</dbReference>
<feature type="transmembrane region" description="Helical" evidence="8">
    <location>
        <begin position="167"/>
        <end position="187"/>
    </location>
</feature>
<dbReference type="GO" id="GO:0005886">
    <property type="term" value="C:plasma membrane"/>
    <property type="evidence" value="ECO:0007669"/>
    <property type="project" value="UniProtKB-SubCell"/>
</dbReference>
<dbReference type="Pfam" id="PF01925">
    <property type="entry name" value="TauE"/>
    <property type="match status" value="1"/>
</dbReference>
<evidence type="ECO:0000256" key="6">
    <source>
        <dbReference type="ARBA" id="ARBA00022989"/>
    </source>
</evidence>
<evidence type="ECO:0000256" key="2">
    <source>
        <dbReference type="ARBA" id="ARBA00009142"/>
    </source>
</evidence>
<feature type="transmembrane region" description="Helical" evidence="8">
    <location>
        <begin position="98"/>
        <end position="118"/>
    </location>
</feature>
<evidence type="ECO:0000256" key="3">
    <source>
        <dbReference type="ARBA" id="ARBA00022448"/>
    </source>
</evidence>
<evidence type="ECO:0000256" key="1">
    <source>
        <dbReference type="ARBA" id="ARBA00004651"/>
    </source>
</evidence>